<accession>A0A834NTR7</accession>
<dbReference type="EMBL" id="JACSDZ010000001">
    <property type="protein sequence ID" value="KAF7417785.1"/>
    <property type="molecule type" value="Genomic_DNA"/>
</dbReference>
<dbReference type="AlphaFoldDB" id="A0A834NTR7"/>
<organism evidence="2 3">
    <name type="scientific">Vespula germanica</name>
    <name type="common">German yellow jacket</name>
    <name type="synonym">Paravespula germanica</name>
    <dbReference type="NCBI Taxonomy" id="30212"/>
    <lineage>
        <taxon>Eukaryota</taxon>
        <taxon>Metazoa</taxon>
        <taxon>Ecdysozoa</taxon>
        <taxon>Arthropoda</taxon>
        <taxon>Hexapoda</taxon>
        <taxon>Insecta</taxon>
        <taxon>Pterygota</taxon>
        <taxon>Neoptera</taxon>
        <taxon>Endopterygota</taxon>
        <taxon>Hymenoptera</taxon>
        <taxon>Apocrita</taxon>
        <taxon>Aculeata</taxon>
        <taxon>Vespoidea</taxon>
        <taxon>Vespidae</taxon>
        <taxon>Vespinae</taxon>
        <taxon>Vespula</taxon>
    </lineage>
</organism>
<sequence>MANQTTKKELLEESLHHHHPEGNEEEVDKEWEEFTRLMAKLKENRRNRPHRPSQAFYPCPLPTPEEEQQDFDPFDYINTIVRHNLSVSHKIHCQHEGMFEKAQRM</sequence>
<keyword evidence="3" id="KW-1185">Reference proteome</keyword>
<evidence type="ECO:0000313" key="3">
    <source>
        <dbReference type="Proteomes" id="UP000617340"/>
    </source>
</evidence>
<gene>
    <name evidence="2" type="ORF">HZH68_000438</name>
</gene>
<protein>
    <submittedName>
        <fullName evidence="2">Uncharacterized protein</fullName>
    </submittedName>
</protein>
<feature type="region of interest" description="Disordered" evidence="1">
    <location>
        <begin position="1"/>
        <end position="29"/>
    </location>
</feature>
<feature type="compositionally biased region" description="Basic and acidic residues" evidence="1">
    <location>
        <begin position="1"/>
        <end position="15"/>
    </location>
</feature>
<evidence type="ECO:0000313" key="2">
    <source>
        <dbReference type="EMBL" id="KAF7417785.1"/>
    </source>
</evidence>
<name>A0A834NTR7_VESGE</name>
<evidence type="ECO:0000256" key="1">
    <source>
        <dbReference type="SAM" id="MobiDB-lite"/>
    </source>
</evidence>
<reference evidence="2" key="1">
    <citation type="journal article" date="2020" name="G3 (Bethesda)">
        <title>High-Quality Assemblies for Three Invasive Social Wasps from the &lt;i&gt;Vespula&lt;/i&gt; Genus.</title>
        <authorList>
            <person name="Harrop T.W.R."/>
            <person name="Guhlin J."/>
            <person name="McLaughlin G.M."/>
            <person name="Permina E."/>
            <person name="Stockwell P."/>
            <person name="Gilligan J."/>
            <person name="Le Lec M.F."/>
            <person name="Gruber M.A.M."/>
            <person name="Quinn O."/>
            <person name="Lovegrove M."/>
            <person name="Duncan E.J."/>
            <person name="Remnant E.J."/>
            <person name="Van Eeckhoven J."/>
            <person name="Graham B."/>
            <person name="Knapp R.A."/>
            <person name="Langford K.W."/>
            <person name="Kronenberg Z."/>
            <person name="Press M.O."/>
            <person name="Eacker S.M."/>
            <person name="Wilson-Rankin E.E."/>
            <person name="Purcell J."/>
            <person name="Lester P.J."/>
            <person name="Dearden P.K."/>
        </authorList>
    </citation>
    <scope>NUCLEOTIDE SEQUENCE</scope>
    <source>
        <strain evidence="2">Linc-1</strain>
    </source>
</reference>
<feature type="region of interest" description="Disordered" evidence="1">
    <location>
        <begin position="43"/>
        <end position="69"/>
    </location>
</feature>
<proteinExistence type="predicted"/>
<comment type="caution">
    <text evidence="2">The sequence shown here is derived from an EMBL/GenBank/DDBJ whole genome shotgun (WGS) entry which is preliminary data.</text>
</comment>
<dbReference type="Proteomes" id="UP000617340">
    <property type="component" value="Unassembled WGS sequence"/>
</dbReference>